<keyword evidence="2" id="KW-1185">Reference proteome</keyword>
<dbReference type="Gene3D" id="1.20.910.10">
    <property type="entry name" value="Heme oxygenase-like"/>
    <property type="match status" value="1"/>
</dbReference>
<dbReference type="GO" id="GO:0004392">
    <property type="term" value="F:heme oxygenase (decyclizing) activity"/>
    <property type="evidence" value="ECO:0007669"/>
    <property type="project" value="InterPro"/>
</dbReference>
<dbReference type="EMBL" id="LT629777">
    <property type="protein sequence ID" value="SDT38974.1"/>
    <property type="molecule type" value="Genomic_DNA"/>
</dbReference>
<protein>
    <submittedName>
        <fullName evidence="1">Heme oxygenase</fullName>
    </submittedName>
</protein>
<dbReference type="InterPro" id="IPR016084">
    <property type="entry name" value="Haem_Oase-like_multi-hlx"/>
</dbReference>
<proteinExistence type="predicted"/>
<dbReference type="SUPFAM" id="SSF48613">
    <property type="entry name" value="Heme oxygenase-like"/>
    <property type="match status" value="1"/>
</dbReference>
<organism evidence="1 2">
    <name type="scientific">Pseudomonas asplenii</name>
    <dbReference type="NCBI Taxonomy" id="53407"/>
    <lineage>
        <taxon>Bacteria</taxon>
        <taxon>Pseudomonadati</taxon>
        <taxon>Pseudomonadota</taxon>
        <taxon>Gammaproteobacteria</taxon>
        <taxon>Pseudomonadales</taxon>
        <taxon>Pseudomonadaceae</taxon>
        <taxon>Pseudomonas</taxon>
    </lineage>
</organism>
<accession>A0A1H1ZZ36</accession>
<gene>
    <name evidence="1" type="ORF">SAMN05216598_5424</name>
</gene>
<dbReference type="GO" id="GO:0006788">
    <property type="term" value="P:heme oxidation"/>
    <property type="evidence" value="ECO:0007669"/>
    <property type="project" value="InterPro"/>
</dbReference>
<reference evidence="2" key="1">
    <citation type="submission" date="2016-10" db="EMBL/GenBank/DDBJ databases">
        <authorList>
            <person name="Varghese N."/>
            <person name="Submissions S."/>
        </authorList>
    </citation>
    <scope>NUCLEOTIDE SEQUENCE [LARGE SCALE GENOMIC DNA]</scope>
    <source>
        <strain evidence="2">ATCC 23835</strain>
    </source>
</reference>
<dbReference type="CDD" id="cd19166">
    <property type="entry name" value="HemeO-bac"/>
    <property type="match status" value="1"/>
</dbReference>
<sequence>MQATAREVHVPPVLQDLRTGTAERHIALEKRLPFFSDSLDAKAFQRLMQAYYGFYRPLESALQDSSVFPADFELAPRLKVQTLRRDLHALGLSVEAIDNLPICPALPVVDSSAACLGVLYVLEGATLGGQILRREVAKRLGIEAESGAGFLHVYGDATGRRWRDFIEYLGSRSMETVERQAVVTAAQSTFGCFEHWLESREVLHAPAR</sequence>
<dbReference type="Proteomes" id="UP000199524">
    <property type="component" value="Chromosome I"/>
</dbReference>
<dbReference type="RefSeq" id="WP_090210390.1">
    <property type="nucleotide sequence ID" value="NZ_LT629777.1"/>
</dbReference>
<dbReference type="GeneID" id="300210269"/>
<name>A0A1H1ZZ36_9PSED</name>
<dbReference type="AlphaFoldDB" id="A0A1H1ZZ36"/>
<dbReference type="Pfam" id="PF01126">
    <property type="entry name" value="Heme_oxygenase"/>
    <property type="match status" value="1"/>
</dbReference>
<evidence type="ECO:0000313" key="1">
    <source>
        <dbReference type="EMBL" id="SDT38974.1"/>
    </source>
</evidence>
<evidence type="ECO:0000313" key="2">
    <source>
        <dbReference type="Proteomes" id="UP000199524"/>
    </source>
</evidence>
<dbReference type="InterPro" id="IPR016053">
    <property type="entry name" value="Haem_Oase-like"/>
</dbReference>